<name>A0A5M9K035_MONFR</name>
<evidence type="ECO:0000256" key="1">
    <source>
        <dbReference type="ARBA" id="ARBA00023002"/>
    </source>
</evidence>
<dbReference type="VEuPathDB" id="FungiDB:MFRU_001g00040"/>
<protein>
    <recommendedName>
        <fullName evidence="4">HypA-like protein</fullName>
    </recommendedName>
</protein>
<dbReference type="PANTHER" id="PTHR35870:SF1">
    <property type="entry name" value="PROTEIN, PUTATIVE (AFU_ORTHOLOGUE AFUA_5G03330)-RELATED"/>
    <property type="match status" value="1"/>
</dbReference>
<dbReference type="Proteomes" id="UP000322873">
    <property type="component" value="Unassembled WGS sequence"/>
</dbReference>
<evidence type="ECO:0000313" key="3">
    <source>
        <dbReference type="Proteomes" id="UP000322873"/>
    </source>
</evidence>
<organism evidence="2 3">
    <name type="scientific">Monilinia fructicola</name>
    <name type="common">Brown rot fungus</name>
    <name type="synonym">Ciboria fructicola</name>
    <dbReference type="NCBI Taxonomy" id="38448"/>
    <lineage>
        <taxon>Eukaryota</taxon>
        <taxon>Fungi</taxon>
        <taxon>Dikarya</taxon>
        <taxon>Ascomycota</taxon>
        <taxon>Pezizomycotina</taxon>
        <taxon>Leotiomycetes</taxon>
        <taxon>Helotiales</taxon>
        <taxon>Sclerotiniaceae</taxon>
        <taxon>Monilinia</taxon>
    </lineage>
</organism>
<dbReference type="GO" id="GO:0016491">
    <property type="term" value="F:oxidoreductase activity"/>
    <property type="evidence" value="ECO:0007669"/>
    <property type="project" value="UniProtKB-KW"/>
</dbReference>
<proteinExistence type="predicted"/>
<dbReference type="InterPro" id="IPR025337">
    <property type="entry name" value="Questin_oxidase-like"/>
</dbReference>
<comment type="caution">
    <text evidence="2">The sequence shown here is derived from an EMBL/GenBank/DDBJ whole genome shotgun (WGS) entry which is preliminary data.</text>
</comment>
<evidence type="ECO:0008006" key="4">
    <source>
        <dbReference type="Google" id="ProtNLM"/>
    </source>
</evidence>
<sequence length="440" mass="50408">MATSRTINLTTEDTGVFKFKSQDSETATKTSQLLQENHDKHHIFFNASGFHNHIVHHLLTLYGLGASASIIERQYKLNAEYQRPIVLAQSQAPVDMSTPDNFNNYLGNSKYYHDFLIFWQQEIESKGWKEVLKEHVFAGDAKADDILGRMFAGFLHPLIHLGFGIEFNQPAIIAEALAQASVHDDWISKYLFDVEKKAQPGDKTIPQLLDEIRADPKLSTAAEWEDGNKIRDGILARAPDEMVKYASQWTVGQDELEAKTAQMINSAVYFTAAAQRPPKQVKFDFFYMHCVNSSIFFTTFNRQDFLTEAQKVRLLEWKVRLDLAMYASRRSAELFLEEISGYVPKLLEAGDSEWNGLFRRLFEFEDDGHAVKLGRAVAHAQVISRDYEGEDWAKIKDFMWLKIGNMVADSVEDTGETWARSVGFDEAWSKYEDRPRQVHL</sequence>
<dbReference type="Pfam" id="PF14027">
    <property type="entry name" value="Questin_oxidase"/>
    <property type="match status" value="1"/>
</dbReference>
<gene>
    <name evidence="2" type="ORF">EYC84_005759</name>
</gene>
<dbReference type="EMBL" id="VICG01000003">
    <property type="protein sequence ID" value="KAA8574260.1"/>
    <property type="molecule type" value="Genomic_DNA"/>
</dbReference>
<keyword evidence="1" id="KW-0560">Oxidoreductase</keyword>
<accession>A0A5M9K035</accession>
<dbReference type="AlphaFoldDB" id="A0A5M9K035"/>
<dbReference type="PANTHER" id="PTHR35870">
    <property type="entry name" value="PROTEIN, PUTATIVE (AFU_ORTHOLOGUE AFUA_5G03330)-RELATED"/>
    <property type="match status" value="1"/>
</dbReference>
<keyword evidence="3" id="KW-1185">Reference proteome</keyword>
<reference evidence="2 3" key="1">
    <citation type="submission" date="2019-06" db="EMBL/GenBank/DDBJ databases">
        <title>Genome Sequence of the Brown Rot Fungal Pathogen Monilinia fructicola.</title>
        <authorList>
            <person name="De Miccolis Angelini R.M."/>
            <person name="Landi L."/>
            <person name="Abate D."/>
            <person name="Pollastro S."/>
            <person name="Romanazzi G."/>
            <person name="Faretra F."/>
        </authorList>
    </citation>
    <scope>NUCLEOTIDE SEQUENCE [LARGE SCALE GENOMIC DNA]</scope>
    <source>
        <strain evidence="2 3">Mfrc123</strain>
    </source>
</reference>
<evidence type="ECO:0000313" key="2">
    <source>
        <dbReference type="EMBL" id="KAA8574260.1"/>
    </source>
</evidence>